<evidence type="ECO:0000259" key="4">
    <source>
        <dbReference type="PROSITE" id="PS51085"/>
    </source>
</evidence>
<dbReference type="Gene3D" id="3.10.20.740">
    <property type="match status" value="1"/>
</dbReference>
<name>A0A7J6L6J2_PEROL</name>
<keyword evidence="3" id="KW-0812">Transmembrane</keyword>
<feature type="transmembrane region" description="Helical" evidence="3">
    <location>
        <begin position="317"/>
        <end position="340"/>
    </location>
</feature>
<dbReference type="InterPro" id="IPR036010">
    <property type="entry name" value="2Fe-2S_ferredoxin-like_sf"/>
</dbReference>
<keyword evidence="1" id="KW-0479">Metal-binding</keyword>
<feature type="domain" description="2Fe-2S ferredoxin-type" evidence="4">
    <location>
        <begin position="567"/>
        <end position="637"/>
    </location>
</feature>
<evidence type="ECO:0000313" key="5">
    <source>
        <dbReference type="EMBL" id="KAF4654793.1"/>
    </source>
</evidence>
<feature type="region of interest" description="Disordered" evidence="2">
    <location>
        <begin position="31"/>
        <end position="52"/>
    </location>
</feature>
<dbReference type="CDD" id="cd00207">
    <property type="entry name" value="fer2"/>
    <property type="match status" value="1"/>
</dbReference>
<dbReference type="PROSITE" id="PS51085">
    <property type="entry name" value="2FE2S_FER_2"/>
    <property type="match status" value="1"/>
</dbReference>
<comment type="caution">
    <text evidence="5">The sequence shown here is derived from an EMBL/GenBank/DDBJ whole genome shotgun (WGS) entry which is preliminary data.</text>
</comment>
<sequence>GTQKLKSQNENLRKTLRNTLRWIKNSRFPVKNLSPSLPAEPPGQPSVDSKISDSECGECEKLKENNSVLVEINRKILAEYRAVKAERDVLLSKSHNFKASPGFGYLTSKDDDIEFMTLVDALPVEERTTVGEEAKAREKREWFMGVSIMIASVLFLVIGLYAVCFSEMMPYTGVGVLDWLKEDWGWWWGTAVMARQIEQDDVLVREPLIARVGQNTVPGDEKAERREKSDGLRSALKVAKERAAAMPGRLVFLLLLGLSPLGIMLVFSLTRLHSLLLAMFIMHALCMVLIPATFIVLDRGDSSVGYRTYFSGASSRPNLLVGLLSFCTVLAVGCGLYAALRCRQSTRSLPVCIPSCLKELTFYGFGLPMPALLALGFYFGIVNPVLEEFFWRVFLYRELGQRFFPVEPSVSDGVARPDSEAFLDLENNGSRLEDGSIPGDASVSEFPGQLLISTLYASYHFVLVRELLDSYTLATLALCGLVLFGRLLSYYCQHPRKFGFIAACFLHSGLDFVVDLAILWQVVEHKAFSAAAASMSSSETAMRLRIALLKHPKRLALKAKLAATPPKMVSIQINNNKYEEAANQTILQVAHKHGVRIPHNCRAGICWACEANVNGKPTQTCYTPIEDGMYVVEKAREMMHWRQHTVTMVFDKLPSRASRQHVRWLLQPVRHYWQKPGKEVIKPRYSYFVDAECETGNGWKWLENYHTQMGKALATWKKIRRRTPWDGYSERSVNRRDASRKWHAMIIAKGKQKGGG</sequence>
<keyword evidence="3" id="KW-1133">Transmembrane helix</keyword>
<proteinExistence type="predicted"/>
<keyword evidence="3" id="KW-0472">Membrane</keyword>
<dbReference type="GO" id="GO:0051536">
    <property type="term" value="F:iron-sulfur cluster binding"/>
    <property type="evidence" value="ECO:0007669"/>
    <property type="project" value="UniProtKB-KW"/>
</dbReference>
<reference evidence="5 6" key="1">
    <citation type="submission" date="2020-04" db="EMBL/GenBank/DDBJ databases">
        <title>Perkinsus olseni comparative genomics.</title>
        <authorList>
            <person name="Bogema D.R."/>
        </authorList>
    </citation>
    <scope>NUCLEOTIDE SEQUENCE [LARGE SCALE GENOMIC DNA]</scope>
    <source>
        <strain evidence="5">ATCC PRA-179</strain>
    </source>
</reference>
<dbReference type="OrthoDB" id="1885901at2759"/>
<dbReference type="EMBL" id="JABAHT010000510">
    <property type="protein sequence ID" value="KAF4654793.1"/>
    <property type="molecule type" value="Genomic_DNA"/>
</dbReference>
<feature type="non-terminal residue" evidence="5">
    <location>
        <position position="756"/>
    </location>
</feature>
<accession>A0A7J6L6J2</accession>
<dbReference type="AlphaFoldDB" id="A0A7J6L6J2"/>
<feature type="transmembrane region" description="Helical" evidence="3">
    <location>
        <begin position="471"/>
        <end position="491"/>
    </location>
</feature>
<dbReference type="Pfam" id="PF13510">
    <property type="entry name" value="Fer2_4"/>
    <property type="match status" value="1"/>
</dbReference>
<dbReference type="SUPFAM" id="SSF54292">
    <property type="entry name" value="2Fe-2S ferredoxin-like"/>
    <property type="match status" value="1"/>
</dbReference>
<feature type="transmembrane region" description="Helical" evidence="3">
    <location>
        <begin position="276"/>
        <end position="297"/>
    </location>
</feature>
<keyword evidence="1" id="KW-0411">Iron-sulfur</keyword>
<feature type="transmembrane region" description="Helical" evidence="3">
    <location>
        <begin position="142"/>
        <end position="163"/>
    </location>
</feature>
<evidence type="ECO:0000256" key="3">
    <source>
        <dbReference type="SAM" id="Phobius"/>
    </source>
</evidence>
<dbReference type="InterPro" id="IPR001041">
    <property type="entry name" value="2Fe-2S_ferredoxin-type"/>
</dbReference>
<organism evidence="5 6">
    <name type="scientific">Perkinsus olseni</name>
    <name type="common">Perkinsus atlanticus</name>
    <dbReference type="NCBI Taxonomy" id="32597"/>
    <lineage>
        <taxon>Eukaryota</taxon>
        <taxon>Sar</taxon>
        <taxon>Alveolata</taxon>
        <taxon>Perkinsozoa</taxon>
        <taxon>Perkinsea</taxon>
        <taxon>Perkinsida</taxon>
        <taxon>Perkinsidae</taxon>
        <taxon>Perkinsus</taxon>
    </lineage>
</organism>
<feature type="transmembrane region" description="Helical" evidence="3">
    <location>
        <begin position="250"/>
        <end position="269"/>
    </location>
</feature>
<dbReference type="Proteomes" id="UP000570595">
    <property type="component" value="Unassembled WGS sequence"/>
</dbReference>
<evidence type="ECO:0000313" key="6">
    <source>
        <dbReference type="Proteomes" id="UP000570595"/>
    </source>
</evidence>
<evidence type="ECO:0000256" key="2">
    <source>
        <dbReference type="SAM" id="MobiDB-lite"/>
    </source>
</evidence>
<keyword evidence="1" id="KW-0408">Iron</keyword>
<evidence type="ECO:0000256" key="1">
    <source>
        <dbReference type="ARBA" id="ARBA00023014"/>
    </source>
</evidence>
<feature type="transmembrane region" description="Helical" evidence="3">
    <location>
        <begin position="360"/>
        <end position="381"/>
    </location>
</feature>
<feature type="transmembrane region" description="Helical" evidence="3">
    <location>
        <begin position="498"/>
        <end position="520"/>
    </location>
</feature>
<protein>
    <recommendedName>
        <fullName evidence="4">2Fe-2S ferredoxin-type domain-containing protein</fullName>
    </recommendedName>
</protein>
<gene>
    <name evidence="5" type="ORF">FOZ61_008048</name>
</gene>